<evidence type="ECO:0000256" key="4">
    <source>
        <dbReference type="ARBA" id="ARBA00022801"/>
    </source>
</evidence>
<protein>
    <submittedName>
        <fullName evidence="9">M48 family metalloprotease</fullName>
        <ecNumber evidence="9">3.4.24.-</ecNumber>
    </submittedName>
</protein>
<dbReference type="Proteomes" id="UP001279660">
    <property type="component" value="Unassembled WGS sequence"/>
</dbReference>
<dbReference type="PANTHER" id="PTHR22726:SF1">
    <property type="entry name" value="METALLOENDOPEPTIDASE OMA1, MITOCHONDRIAL"/>
    <property type="match status" value="1"/>
</dbReference>
<keyword evidence="4 9" id="KW-0378">Hydrolase</keyword>
<evidence type="ECO:0000256" key="3">
    <source>
        <dbReference type="ARBA" id="ARBA00022723"/>
    </source>
</evidence>
<feature type="signal peptide" evidence="7">
    <location>
        <begin position="1"/>
        <end position="21"/>
    </location>
</feature>
<evidence type="ECO:0000313" key="9">
    <source>
        <dbReference type="EMBL" id="MDX5985795.1"/>
    </source>
</evidence>
<keyword evidence="2" id="KW-0645">Protease</keyword>
<dbReference type="Gene3D" id="3.30.2010.10">
    <property type="entry name" value="Metalloproteases ('zincins'), catalytic domain"/>
    <property type="match status" value="1"/>
</dbReference>
<keyword evidence="10" id="KW-1185">Reference proteome</keyword>
<sequence>MKRLFAGLAASLLIWAQPAAAQSILRDAETEAMFNDMSRPLILAAGLSPNNVRVVLINDDSINAFTAGGQTIYVNSGLIQAADNANQVQGVIAHELGHVADGHVVLIGAGARPAMGISILSMVLGLAAIAAGAPEAGAGILSAGTTAAEGKFLAFSRVQESTADATGAKFLRESGLSGKGMLSFFKKLANEEYAYGLKNIDPFAQSHPLSGERIANLTADVTASPFYNAKPDLALDDRFKRVKAKLLGYVADPKTTLNVYPEEDQSVYAHYARAYAWHKSGYPEKADAEAAALLKAAPHDPYFLEIQGQILLEAGKPRQALTPLREATDLSRNAPLIATTFGHALIATEDKANYPEAIKVLRQAVARDDDNPFAWYQLGTAYEASGDQPRALLATAEQASLTGDHRTAAYSARGAMQGLPPNSVDWIRAQDIALSAQNEMDDNPKKYKKRR</sequence>
<keyword evidence="7" id="KW-0732">Signal</keyword>
<comment type="cofactor">
    <cofactor evidence="1">
        <name>Zn(2+)</name>
        <dbReference type="ChEBI" id="CHEBI:29105"/>
    </cofactor>
</comment>
<dbReference type="SUPFAM" id="SSF48452">
    <property type="entry name" value="TPR-like"/>
    <property type="match status" value="1"/>
</dbReference>
<dbReference type="GO" id="GO:0008237">
    <property type="term" value="F:metallopeptidase activity"/>
    <property type="evidence" value="ECO:0007669"/>
    <property type="project" value="UniProtKB-KW"/>
</dbReference>
<name>A0ABU4PQ89_9SPHN</name>
<dbReference type="EMBL" id="JAWXXV010000001">
    <property type="protein sequence ID" value="MDX5985795.1"/>
    <property type="molecule type" value="Genomic_DNA"/>
</dbReference>
<dbReference type="CDD" id="cd07324">
    <property type="entry name" value="M48C_Oma1-like"/>
    <property type="match status" value="1"/>
</dbReference>
<organism evidence="9 10">
    <name type="scientific">Sphingomonas echinoides</name>
    <dbReference type="NCBI Taxonomy" id="59803"/>
    <lineage>
        <taxon>Bacteria</taxon>
        <taxon>Pseudomonadati</taxon>
        <taxon>Pseudomonadota</taxon>
        <taxon>Alphaproteobacteria</taxon>
        <taxon>Sphingomonadales</taxon>
        <taxon>Sphingomonadaceae</taxon>
        <taxon>Sphingomonas</taxon>
    </lineage>
</organism>
<evidence type="ECO:0000256" key="2">
    <source>
        <dbReference type="ARBA" id="ARBA00022670"/>
    </source>
</evidence>
<proteinExistence type="predicted"/>
<dbReference type="InterPro" id="IPR051156">
    <property type="entry name" value="Mito/Outer_Membr_Metalloprot"/>
</dbReference>
<evidence type="ECO:0000256" key="7">
    <source>
        <dbReference type="SAM" id="SignalP"/>
    </source>
</evidence>
<comment type="caution">
    <text evidence="9">The sequence shown here is derived from an EMBL/GenBank/DDBJ whole genome shotgun (WGS) entry which is preliminary data.</text>
</comment>
<accession>A0ABU4PQ89</accession>
<dbReference type="EC" id="3.4.24.-" evidence="9"/>
<feature type="domain" description="Peptidase M48" evidence="8">
    <location>
        <begin position="39"/>
        <end position="219"/>
    </location>
</feature>
<dbReference type="InterPro" id="IPR011990">
    <property type="entry name" value="TPR-like_helical_dom_sf"/>
</dbReference>
<dbReference type="InterPro" id="IPR001915">
    <property type="entry name" value="Peptidase_M48"/>
</dbReference>
<feature type="chain" id="PRO_5045725657" evidence="7">
    <location>
        <begin position="22"/>
        <end position="451"/>
    </location>
</feature>
<evidence type="ECO:0000256" key="6">
    <source>
        <dbReference type="ARBA" id="ARBA00023049"/>
    </source>
</evidence>
<dbReference type="RefSeq" id="WP_010407389.1">
    <property type="nucleotide sequence ID" value="NZ_JAWXXV010000001.1"/>
</dbReference>
<keyword evidence="3" id="KW-0479">Metal-binding</keyword>
<evidence type="ECO:0000256" key="5">
    <source>
        <dbReference type="ARBA" id="ARBA00022833"/>
    </source>
</evidence>
<keyword evidence="5" id="KW-0862">Zinc</keyword>
<evidence type="ECO:0000256" key="1">
    <source>
        <dbReference type="ARBA" id="ARBA00001947"/>
    </source>
</evidence>
<keyword evidence="6 9" id="KW-0482">Metalloprotease</keyword>
<dbReference type="PANTHER" id="PTHR22726">
    <property type="entry name" value="METALLOENDOPEPTIDASE OMA1"/>
    <property type="match status" value="1"/>
</dbReference>
<evidence type="ECO:0000259" key="8">
    <source>
        <dbReference type="Pfam" id="PF01435"/>
    </source>
</evidence>
<gene>
    <name evidence="9" type="ORF">SIL82_16190</name>
</gene>
<reference evidence="9 10" key="1">
    <citation type="submission" date="2023-11" db="EMBL/GenBank/DDBJ databases">
        <title>MicrobeMod: A computational toolkit for identifying prokaryotic methylation and restriction-modification with nanopore sequencing.</title>
        <authorList>
            <person name="Crits-Christoph A."/>
            <person name="Kang S.C."/>
            <person name="Lee H."/>
            <person name="Ostrov N."/>
        </authorList>
    </citation>
    <scope>NUCLEOTIDE SEQUENCE [LARGE SCALE GENOMIC DNA]</scope>
    <source>
        <strain evidence="9 10">ATCC 14820</strain>
    </source>
</reference>
<evidence type="ECO:0000313" key="10">
    <source>
        <dbReference type="Proteomes" id="UP001279660"/>
    </source>
</evidence>
<dbReference type="Pfam" id="PF01435">
    <property type="entry name" value="Peptidase_M48"/>
    <property type="match status" value="1"/>
</dbReference>
<dbReference type="Gene3D" id="1.25.40.10">
    <property type="entry name" value="Tetratricopeptide repeat domain"/>
    <property type="match status" value="1"/>
</dbReference>